<evidence type="ECO:0000313" key="2">
    <source>
        <dbReference type="Proteomes" id="UP001597045"/>
    </source>
</evidence>
<protein>
    <recommendedName>
        <fullName evidence="3">Immunity protein 50</fullName>
    </recommendedName>
</protein>
<sequence length="154" mass="17020">MTRTWADHLPPGVVRKLERHFVSPPDLVDVVVRSIRFEHRGPGCTLRLDLPGPVQCNLGFMAVEDVRLNGGPLPDTVTISLSPLPLPRLAVTVTGTSTRLSLTCADQLRFGRVSTHPTPPAEVDTGPHVFDSKLDQRLYTTVPGPEVHTYHERF</sequence>
<organism evidence="1 2">
    <name type="scientific">Kibdelosporangium lantanae</name>
    <dbReference type="NCBI Taxonomy" id="1497396"/>
    <lineage>
        <taxon>Bacteria</taxon>
        <taxon>Bacillati</taxon>
        <taxon>Actinomycetota</taxon>
        <taxon>Actinomycetes</taxon>
        <taxon>Pseudonocardiales</taxon>
        <taxon>Pseudonocardiaceae</taxon>
        <taxon>Kibdelosporangium</taxon>
    </lineage>
</organism>
<proteinExistence type="predicted"/>
<keyword evidence="2" id="KW-1185">Reference proteome</keyword>
<accession>A0ABW3MEI8</accession>
<evidence type="ECO:0008006" key="3">
    <source>
        <dbReference type="Google" id="ProtNLM"/>
    </source>
</evidence>
<reference evidence="2" key="1">
    <citation type="journal article" date="2019" name="Int. J. Syst. Evol. Microbiol.">
        <title>The Global Catalogue of Microorganisms (GCM) 10K type strain sequencing project: providing services to taxonomists for standard genome sequencing and annotation.</title>
        <authorList>
            <consortium name="The Broad Institute Genomics Platform"/>
            <consortium name="The Broad Institute Genome Sequencing Center for Infectious Disease"/>
            <person name="Wu L."/>
            <person name="Ma J."/>
        </authorList>
    </citation>
    <scope>NUCLEOTIDE SEQUENCE [LARGE SCALE GENOMIC DNA]</scope>
    <source>
        <strain evidence="2">JCM 31486</strain>
    </source>
</reference>
<name>A0ABW3MEI8_9PSEU</name>
<gene>
    <name evidence="1" type="ORF">ACFQ1S_27615</name>
</gene>
<comment type="caution">
    <text evidence="1">The sequence shown here is derived from an EMBL/GenBank/DDBJ whole genome shotgun (WGS) entry which is preliminary data.</text>
</comment>
<dbReference type="Proteomes" id="UP001597045">
    <property type="component" value="Unassembled WGS sequence"/>
</dbReference>
<evidence type="ECO:0000313" key="1">
    <source>
        <dbReference type="EMBL" id="MFD1049035.1"/>
    </source>
</evidence>
<dbReference type="EMBL" id="JBHTIS010001937">
    <property type="protein sequence ID" value="MFD1049035.1"/>
    <property type="molecule type" value="Genomic_DNA"/>
</dbReference>